<protein>
    <recommendedName>
        <fullName evidence="1">DDE-1 domain-containing protein</fullName>
    </recommendedName>
</protein>
<dbReference type="GO" id="GO:0005634">
    <property type="term" value="C:nucleus"/>
    <property type="evidence" value="ECO:0007669"/>
    <property type="project" value="TreeGrafter"/>
</dbReference>
<evidence type="ECO:0000259" key="1">
    <source>
        <dbReference type="Pfam" id="PF03184"/>
    </source>
</evidence>
<gene>
    <name evidence="2" type="ORF">CVT25_005048</name>
</gene>
<feature type="domain" description="DDE-1" evidence="1">
    <location>
        <begin position="115"/>
        <end position="202"/>
    </location>
</feature>
<accession>A0A409XU24</accession>
<dbReference type="GO" id="GO:0003677">
    <property type="term" value="F:DNA binding"/>
    <property type="evidence" value="ECO:0007669"/>
    <property type="project" value="TreeGrafter"/>
</dbReference>
<dbReference type="AlphaFoldDB" id="A0A409XU24"/>
<dbReference type="FunCoup" id="A0A409XU24">
    <property type="interactions" value="176"/>
</dbReference>
<evidence type="ECO:0000313" key="2">
    <source>
        <dbReference type="EMBL" id="PPQ94313.1"/>
    </source>
</evidence>
<name>A0A409XU24_PSICY</name>
<sequence length="495" mass="56054">MEEKGEVVNGPMLVAKYTKFEDSLNVPDDEQLHGESWVTPFCRNYKIKEHHRHGEAGSVNQASVEAEQVRLQPILGCYAPEDIINFDETGMFTLAPPDRGLCTKMMSGKKKDKFRITVGVACNADGSMKLPLFYIGKSKNPRCFKKLSPEKRGFYYQNNKKAWMNAQIFEEWIKQLDLQMRNEGRHVLLLIDNFTAIELDEADEADIYKINLLEAMLMVKEAWNAVTPKTIRHCWNHTKILPPAENASPMTSMTTVEPIPEKATIATAKGWQVIHKFAMSSSMTLPQAEEKLKTLFSTEYMDDAWRPALNAVLEAKNDELKALEAIERLTNKGPNATTPTASSTNPVILPPPPPPQLQEFEQGLLATVDQLKARKRIIGTPLTLEEMLNPPEEQEFGKSAYRFEGGDDKIIATVQKEFGANVGDTMEVDESDDEHMEEAEELTTKQVMEQCQQMESLCIKHGSFEGSLDLAKHLRRYRIHLTREQSHISKPWDAS</sequence>
<dbReference type="InterPro" id="IPR050863">
    <property type="entry name" value="CenT-Element_Derived"/>
</dbReference>
<evidence type="ECO:0000313" key="3">
    <source>
        <dbReference type="Proteomes" id="UP000283269"/>
    </source>
</evidence>
<dbReference type="EMBL" id="NHYD01000399">
    <property type="protein sequence ID" value="PPQ94313.1"/>
    <property type="molecule type" value="Genomic_DNA"/>
</dbReference>
<comment type="caution">
    <text evidence="2">The sequence shown here is derived from an EMBL/GenBank/DDBJ whole genome shotgun (WGS) entry which is preliminary data.</text>
</comment>
<dbReference type="PANTHER" id="PTHR19303">
    <property type="entry name" value="TRANSPOSON"/>
    <property type="match status" value="1"/>
</dbReference>
<keyword evidence="3" id="KW-1185">Reference proteome</keyword>
<reference evidence="2 3" key="1">
    <citation type="journal article" date="2018" name="Evol. Lett.">
        <title>Horizontal gene cluster transfer increased hallucinogenic mushroom diversity.</title>
        <authorList>
            <person name="Reynolds H.T."/>
            <person name="Vijayakumar V."/>
            <person name="Gluck-Thaler E."/>
            <person name="Korotkin H.B."/>
            <person name="Matheny P.B."/>
            <person name="Slot J.C."/>
        </authorList>
    </citation>
    <scope>NUCLEOTIDE SEQUENCE [LARGE SCALE GENOMIC DNA]</scope>
    <source>
        <strain evidence="2 3">2631</strain>
    </source>
</reference>
<dbReference type="PANTHER" id="PTHR19303:SF73">
    <property type="entry name" value="PROTEIN PDC2"/>
    <property type="match status" value="1"/>
</dbReference>
<proteinExistence type="predicted"/>
<organism evidence="2 3">
    <name type="scientific">Psilocybe cyanescens</name>
    <dbReference type="NCBI Taxonomy" id="93625"/>
    <lineage>
        <taxon>Eukaryota</taxon>
        <taxon>Fungi</taxon>
        <taxon>Dikarya</taxon>
        <taxon>Basidiomycota</taxon>
        <taxon>Agaricomycotina</taxon>
        <taxon>Agaricomycetes</taxon>
        <taxon>Agaricomycetidae</taxon>
        <taxon>Agaricales</taxon>
        <taxon>Agaricineae</taxon>
        <taxon>Strophariaceae</taxon>
        <taxon>Psilocybe</taxon>
    </lineage>
</organism>
<dbReference type="Pfam" id="PF03184">
    <property type="entry name" value="DDE_1"/>
    <property type="match status" value="1"/>
</dbReference>
<dbReference type="OrthoDB" id="162969at2759"/>
<dbReference type="InParanoid" id="A0A409XU24"/>
<dbReference type="Proteomes" id="UP000283269">
    <property type="component" value="Unassembled WGS sequence"/>
</dbReference>
<dbReference type="InterPro" id="IPR004875">
    <property type="entry name" value="DDE_SF_endonuclease_dom"/>
</dbReference>
<dbReference type="STRING" id="93625.A0A409XU24"/>